<protein>
    <recommendedName>
        <fullName evidence="5">Glycosyltransferase</fullName>
    </recommendedName>
</protein>
<dbReference type="InterPro" id="IPR028098">
    <property type="entry name" value="Glyco_trans_4-like_N"/>
</dbReference>
<evidence type="ECO:0000259" key="2">
    <source>
        <dbReference type="Pfam" id="PF13579"/>
    </source>
</evidence>
<dbReference type="EMBL" id="JXQV01000006">
    <property type="protein sequence ID" value="KIQ03674.1"/>
    <property type="molecule type" value="Genomic_DNA"/>
</dbReference>
<dbReference type="SUPFAM" id="SSF53756">
    <property type="entry name" value="UDP-Glycosyltransferase/glycogen phosphorylase"/>
    <property type="match status" value="1"/>
</dbReference>
<reference evidence="3 4" key="1">
    <citation type="submission" date="2014-12" db="EMBL/GenBank/DDBJ databases">
        <title>16Stimator: statistical estimation of ribosomal gene copy numbers from draft genome assemblies.</title>
        <authorList>
            <person name="Perisin M.A."/>
            <person name="Vetter M."/>
            <person name="Gilbert J.A."/>
            <person name="Bergelson J."/>
        </authorList>
    </citation>
    <scope>NUCLEOTIDE SEQUENCE [LARGE SCALE GENOMIC DNA]</scope>
    <source>
        <strain evidence="3 4">MEJ076</strain>
    </source>
</reference>
<sequence>MKICIVAQTFAPQEEGGAEIVARMCALELSRYHEVFILSLGLEGDDIAPPGESTNADGIRVVRVNWNNSYLPGPRKPSVGKLTKLAWHIRSALGATSANEVKALLEREKVDLVYAHNSARMQPAIFEATSTLGIPLCLHLHDYALLCPKSSMFRSTGNCEKPCIECRILTARIKSSKGEGVTAISVSDALRRRFVRNDVLPQADWHVLLNANRSKTLFDAGLMGRRTGNSDIFTFGYLGALAEEKGIEDLIKAFLQLPQNEPATLLVAGRGRQDYEQHLKSLVGNAPIKFLGFVAPEEVYKRADVVVLPSRWHEPQSLILMEAASYGVPVIGTERGGTPEILRDMGTGWCYDPDHGDALIQTMGRALAIGRAHWWDERDTHFPGINDFPGTSEVSGYYHKLNDILMAAKAKSLTAKTNAKLALGEK</sequence>
<dbReference type="PANTHER" id="PTHR45947">
    <property type="entry name" value="SULFOQUINOVOSYL TRANSFERASE SQD2"/>
    <property type="match status" value="1"/>
</dbReference>
<evidence type="ECO:0008006" key="5">
    <source>
        <dbReference type="Google" id="ProtNLM"/>
    </source>
</evidence>
<feature type="domain" description="Glycosyltransferase subfamily 4-like N-terminal" evidence="2">
    <location>
        <begin position="16"/>
        <end position="210"/>
    </location>
</feature>
<organism evidence="3 4">
    <name type="scientific">Agrobacterium tumefaciens</name>
    <dbReference type="NCBI Taxonomy" id="358"/>
    <lineage>
        <taxon>Bacteria</taxon>
        <taxon>Pseudomonadati</taxon>
        <taxon>Pseudomonadota</taxon>
        <taxon>Alphaproteobacteria</taxon>
        <taxon>Hyphomicrobiales</taxon>
        <taxon>Rhizobiaceae</taxon>
        <taxon>Rhizobium/Agrobacterium group</taxon>
        <taxon>Agrobacterium</taxon>
        <taxon>Agrobacterium tumefaciens complex</taxon>
    </lineage>
</organism>
<name>A0A0D0KYU5_AGRTU</name>
<dbReference type="Pfam" id="PF13579">
    <property type="entry name" value="Glyco_trans_4_4"/>
    <property type="match status" value="1"/>
</dbReference>
<evidence type="ECO:0000313" key="3">
    <source>
        <dbReference type="EMBL" id="KIQ03674.1"/>
    </source>
</evidence>
<dbReference type="AlphaFoldDB" id="A0A0D0KYU5"/>
<evidence type="ECO:0000313" key="4">
    <source>
        <dbReference type="Proteomes" id="UP000035017"/>
    </source>
</evidence>
<proteinExistence type="predicted"/>
<dbReference type="InterPro" id="IPR001296">
    <property type="entry name" value="Glyco_trans_1"/>
</dbReference>
<comment type="caution">
    <text evidence="3">The sequence shown here is derived from an EMBL/GenBank/DDBJ whole genome shotgun (WGS) entry which is preliminary data.</text>
</comment>
<gene>
    <name evidence="3" type="ORF">RU07_06555</name>
</gene>
<evidence type="ECO:0000259" key="1">
    <source>
        <dbReference type="Pfam" id="PF00534"/>
    </source>
</evidence>
<dbReference type="InterPro" id="IPR050194">
    <property type="entry name" value="Glycosyltransferase_grp1"/>
</dbReference>
<feature type="domain" description="Glycosyl transferase family 1" evidence="1">
    <location>
        <begin position="233"/>
        <end position="367"/>
    </location>
</feature>
<accession>A0A0D0KYU5</accession>
<dbReference type="Proteomes" id="UP000035017">
    <property type="component" value="Unassembled WGS sequence"/>
</dbReference>
<dbReference type="Gene3D" id="3.40.50.2000">
    <property type="entry name" value="Glycogen Phosphorylase B"/>
    <property type="match status" value="2"/>
</dbReference>
<dbReference type="Pfam" id="PF00534">
    <property type="entry name" value="Glycos_transf_1"/>
    <property type="match status" value="1"/>
</dbReference>
<dbReference type="PANTHER" id="PTHR45947:SF13">
    <property type="entry name" value="TRANSFERASE"/>
    <property type="match status" value="1"/>
</dbReference>
<dbReference type="GO" id="GO:0016757">
    <property type="term" value="F:glycosyltransferase activity"/>
    <property type="evidence" value="ECO:0007669"/>
    <property type="project" value="InterPro"/>
</dbReference>